<feature type="coiled-coil region" evidence="1">
    <location>
        <begin position="444"/>
        <end position="471"/>
    </location>
</feature>
<comment type="caution">
    <text evidence="3">The sequence shown here is derived from an EMBL/GenBank/DDBJ whole genome shotgun (WGS) entry which is preliminary data.</text>
</comment>
<name>A0A6L2KXH6_TANCI</name>
<accession>A0A6L2KXH6</accession>
<dbReference type="EMBL" id="BKCJ010003212">
    <property type="protein sequence ID" value="GEU53689.1"/>
    <property type="molecule type" value="Genomic_DNA"/>
</dbReference>
<proteinExistence type="predicted"/>
<keyword evidence="1" id="KW-0175">Coiled coil</keyword>
<organism evidence="3">
    <name type="scientific">Tanacetum cinerariifolium</name>
    <name type="common">Dalmatian daisy</name>
    <name type="synonym">Chrysanthemum cinerariifolium</name>
    <dbReference type="NCBI Taxonomy" id="118510"/>
    <lineage>
        <taxon>Eukaryota</taxon>
        <taxon>Viridiplantae</taxon>
        <taxon>Streptophyta</taxon>
        <taxon>Embryophyta</taxon>
        <taxon>Tracheophyta</taxon>
        <taxon>Spermatophyta</taxon>
        <taxon>Magnoliopsida</taxon>
        <taxon>eudicotyledons</taxon>
        <taxon>Gunneridae</taxon>
        <taxon>Pentapetalae</taxon>
        <taxon>asterids</taxon>
        <taxon>campanulids</taxon>
        <taxon>Asterales</taxon>
        <taxon>Asteraceae</taxon>
        <taxon>Asteroideae</taxon>
        <taxon>Anthemideae</taxon>
        <taxon>Anthemidinae</taxon>
        <taxon>Tanacetum</taxon>
    </lineage>
</organism>
<reference evidence="3" key="1">
    <citation type="journal article" date="2019" name="Sci. Rep.">
        <title>Draft genome of Tanacetum cinerariifolium, the natural source of mosquito coil.</title>
        <authorList>
            <person name="Yamashiro T."/>
            <person name="Shiraishi A."/>
            <person name="Satake H."/>
            <person name="Nakayama K."/>
        </authorList>
    </citation>
    <scope>NUCLEOTIDE SEQUENCE</scope>
</reference>
<gene>
    <name evidence="3" type="ORF">Tci_025667</name>
</gene>
<feature type="region of interest" description="Disordered" evidence="2">
    <location>
        <begin position="382"/>
        <end position="402"/>
    </location>
</feature>
<protein>
    <submittedName>
        <fullName evidence="3">Uncharacterized protein</fullName>
    </submittedName>
</protein>
<evidence type="ECO:0000256" key="1">
    <source>
        <dbReference type="SAM" id="Coils"/>
    </source>
</evidence>
<evidence type="ECO:0000256" key="2">
    <source>
        <dbReference type="SAM" id="MobiDB-lite"/>
    </source>
</evidence>
<dbReference type="AlphaFoldDB" id="A0A6L2KXH6"/>
<sequence length="665" mass="74635">MLSSLDVLQGFSFFLQMGLTLILATFDGLNVGLLGDVIGENDYDDDGRECIYSGEKVIDLEEVKIAQAKKTAKLKKRVKKLEKRRKSRRAGLERLKKGRNIKDIDQDAEIELVDEAQGRMHDEKMFRVDDLEGNEVFVDVREKTVEKEVSSANPVTTAGKVVTAVSVEDSAAPTTATTADVDDELTLPKTLIAIKAAKPKVISTAITTPKAKGIVFYEQVQAHKPTVYSSKDKGKAKMIKHKKPLKKKDQIRFDEEVARKLEAEMRAKIKEEEMIAREKDKKGNNYPLKKDLSFWQSLLNQGESILLPKELKRSGTSHHKEDSFKRAGQELEQESTKKQKLAEQEQDKVADDDTAELKRCLEIVHEDDDDVAIEATPISSKSPTIKKMKPKRKQRHAAKVHSPSNKILIEESVPTLYNDPLPSGEDSIQLNELMIFCTSLQQQVLDLEEAKIAQAKEIDKLKKRVKKLEKRRKSRPIGLRRLTKGRNIEDTDQYAEIALVDEAQGRMHDAKMFGVDDLEGNEVFVDVREKTIKKEVSTVDPVTTAGEVVTVDSVEDSAAPTTATTANVDGELTLANTLIAIKAAKPKFISTAITTPRAKGIIFHEQVQAHKPTVSSSKDKGKVEIIEPEKPLKNKNQIAFDKEVERKLEAEMRAEMEEEERIARE</sequence>
<evidence type="ECO:0000313" key="3">
    <source>
        <dbReference type="EMBL" id="GEU53689.1"/>
    </source>
</evidence>
<feature type="region of interest" description="Disordered" evidence="2">
    <location>
        <begin position="311"/>
        <end position="352"/>
    </location>
</feature>
<feature type="compositionally biased region" description="Basic residues" evidence="2">
    <location>
        <begin position="384"/>
        <end position="399"/>
    </location>
</feature>